<feature type="compositionally biased region" description="Basic residues" evidence="2">
    <location>
        <begin position="2701"/>
        <end position="2711"/>
    </location>
</feature>
<feature type="compositionally biased region" description="Basic and acidic residues" evidence="2">
    <location>
        <begin position="2110"/>
        <end position="2128"/>
    </location>
</feature>
<feature type="compositionally biased region" description="Basic and acidic residues" evidence="2">
    <location>
        <begin position="2011"/>
        <end position="2023"/>
    </location>
</feature>
<sequence length="3120" mass="350685">MATNIEQIFRSFVVSKFREIQEQQFGSGKVGQQNGEIDSSEEVNSADVTIGALQNDPLVQKIEQVLSEVLGAEPHYKPDAGQDIVKSKSRSTKRGIPDEVQDEIPRKKSKKDKKHKDKKKKKKRKKEKKEKKYKKQSKDSKLNSDHKGFGDIQPASLLNPESLVLSAENVNVGSTSPLKHDSQWFTEKTVYDNLNSSLSNSHDASNSDTSKLDASEDDSVLISMQELCEVELTNERELESYTCQHTNLAVNLHVEDESLNTADSEGDDTSMKKMEQPEASSALQVAEYIDVSENSPKFVAVELEDLETRVESYSVKAKELDSLSESLDPEIMAQPETVSSEKTGCKFMKTPLETNAEAKDSVTTLGFLAMVVGKDFEATSEFLNKAKVKASERSPKDDALTDMKDELEQDSEKIAMMEDLEKTLQTQSRIEKKDLEGIPESMCTVTGKDFESYLAPKPKIWPEDSEGSTEPDECKRMEASLDPETIGVRELKETSAVVMELNDPLKYQKSLGIVADVKDFERAPELEVIKRTDSGTYFFDTEVEAKHLEAAVESEEMDVHDSEKEKWGTIPEGVVSMKNLESVEASRVNYLEAPFETAVEKKGDMDVPEDSETVVEVKVSESIPRSEKVPESNNLETAPETLDNSAKTKYLDVSKHLAVTDTENETEVNLTDLKKNPEQRSMTLKKIETISETLYVTEMKKVKDDLQSDVIAQGKGSETNLKLEGQEEERDLDAASESLHMIFTNYSEHSLELYTEPEAVMELKSSGRVPGLLHMEDANNSDALPAREVEDLKTVESAAVVKLNDLEKKIEYLHREVKNREVDSKAVTDVKYLETLVPSEAMTKRKDLKTVPYSVTGVKEKALDTTEYVGSGQNGAETAEQEIKSGYLKGKDITEKQPSADVKGLLFISESFQQVNIISSERTPEVDAIPVVQERKETGEFVPVLDVDSPNKTSGRDMSALIDPKDTSKLLNTAADFESISSHHAVQNLEPLPFVKTKDREINLGSQHALEVKYTASSPELPFSDELTQLQEKQKLEESTEATGFIAAPDSPYASGIDLTVASESSEVNEVIDSEHCTKSLSIAQTTSDNFLKTLYVMHPKDSKIISESEIVDAKDLEIELESSHRPGIETEDLPEYEAVAASQFLESIEESPKKNEMQESNTDFGNKALTAPGLEANSETVCVLDTENLEVVKKTHVVPMSQFTLGVISIEGTPIPVNAAEEKDLKASERIETAEEVKHLVASMAPVDIVKQTFDFALVTDTKNSEANLESLAKKDVNTKFDYEAAPNGSEVFKKHKPTVDAGSTESMLQIVNKAEEKESGTDLKPEAALVEKYSESVCESVQVSETEDCDATLSMFMVDVKDTELNSDFVDAGEVKATTLQFETTSEPICVLQLADSDNVVESLLTSGMKGETLNCEIVLEAKVPVPSATNQNTSELKSSESVCVLEITNSEGILELTTPTYLSSAHLESSDTTAEIEALNIIDSETPLQSETEVRYFESVSETDCVQEPFDYKTVPESEYISEEKVSGTTSGAICLKQVGVLGTKSESKHARERKDLESLTQSMCAVQARCMEESLIYQEVQDLSENTPQFPGTMERKDLGSTTSSVVAEMGKNSDKIQLHFHEERSETAIERTHMSDITETYGNIEPVCRTERKHSEPIAEMVHVVDIKNLEANSEFMSMTELIDTGFGKSKTGSELMHLKDLEAISKCESLGKSKDVQIVQSPIDKEEGMYFEGSAESLLVLERPDSERDSTSVLVSEAVSEESLKSIPAVKAEDMNAKGIEVSEQNSECVCMGEMKGLASVPEHAELAQAENSEMSSEVTVEVKNLEAALEPLCLSKEKTPEATTLVSLEEQIVKASLKSVCGAEENNLAASQQITVEVKDSEAALEPVKIVEKALEATSCTSLKDQHSEAVPESSEIMKENDESISKDRKSEKISSKSKDKSKSGKKAKKSRSKSPSKSKKRKKKSRSRSTSRQTSSRRARSRSKNDSDSRKKHSSSRRKSRSKSAERKEDKESSLRSRRRHSRTSDHHKSRSKSVDKRESSLRSRRRRSRSSDHRKSRSKSVDRRESVRTRRRLSRSSDKKSRSKSVDKRETLIRSRRRRSRSSDHKSRSRSTDKRETSTRTRRKRSRSSDNHKSRSRSVDKRETSVRRRRRRSRSSDNYKSRSKSVDRRESSVRSRRRWSRSSDHHKSRSRSVDDKREILVRTRRKRSRSSENRRSRSKSVDKRESLRTRRRRSRSSDNRKSRSRSGNKETLRTRRRRSRSFDNRKSRSKSVDKQESSVRVRRRSRSSDHKSRSKSVDKRETSVRAKRRSASSDNCKSRSKSVDIRETSARAKSRRSRSSDNRKSRSKSVDKRETSARAKSRRSRSSDNRKSRSKSVDKRETSVRARRRSRSSDNRKSRSKSFDKRETSARSKRKRSRSSEKCKSRSKSVDKIEVSSRSKRRRSKSSDHKSVTKPGEKRESSVKSRHRRSKSSDRQKSKSKSRSKSSERKKDKDSSNVSKEKSSKSRSKSKSPEKTVGTESLEASVHNRAKSPEHPKSKSRSRSRSLDKTEDRDRLRRSRSKCSEPKSHTHRTVSHSRRNCSRSLTRKRNSRSKSDHRSRSRSRTRSRSCSKRWRRTRSRSVSRQRSLSRERRRRARRNRSRSVDRRRRRSDSRDSYRVALRLRSRSRTPVRLGTSRSTGRRRSSSVSPDHRRSRSSSRSPKRLTDLDKAQLLEIAKANAAAMCAKAGVPLPPSLMPVVTPEKKEEKSVTQKSAKETIMELTEKCKKIAQSQEDDVIVNKPHVSDEEEEEHPFINHPFKLNEPKPIFFNLTTPTIKPAPPKNQVTLTKEFPVSSGSQHRKKEADSAYGEWVPVEKNKEENKDDVFPNPANLEPVDISSALNERTVAQKRLTENTFDLEAMCLLNRAQERIDAWAQLNSLPGQFTGSTGAQVLSSEQLSNSGPQAWIKKDQFLRAAPVRGGMGAQLMRKMGWREGEGLGKNKEGSKEPILVDFKTDRKGLVAIGEKTQKRHGAFSAVKDLAGKHPISLLMEACNKRRWSPPTFVLVTDNGPDHRKCFLFKVMVNGVEHKPTFASPNKKLAKATAATVALQALGIVPKELLANATSFRSASRI</sequence>
<dbReference type="Pfam" id="PF17069">
    <property type="entry name" value="RSRP"/>
    <property type="match status" value="1"/>
</dbReference>
<dbReference type="Proteomes" id="UP000694871">
    <property type="component" value="Unplaced"/>
</dbReference>
<keyword evidence="5" id="KW-1185">Reference proteome</keyword>
<feature type="compositionally biased region" description="Basic and acidic residues" evidence="2">
    <location>
        <begin position="2244"/>
        <end position="2262"/>
    </location>
</feature>
<feature type="compositionally biased region" description="Basic and acidic residues" evidence="2">
    <location>
        <begin position="2084"/>
        <end position="2102"/>
    </location>
</feature>
<feature type="compositionally biased region" description="Basic and acidic residues" evidence="2">
    <location>
        <begin position="2554"/>
        <end position="2564"/>
    </location>
</feature>
<evidence type="ECO:0000256" key="2">
    <source>
        <dbReference type="SAM" id="MobiDB-lite"/>
    </source>
</evidence>
<feature type="compositionally biased region" description="Basic and acidic residues" evidence="2">
    <location>
        <begin position="2330"/>
        <end position="2339"/>
    </location>
</feature>
<dbReference type="PANTHER" id="PTHR46528:SF1">
    <property type="entry name" value="PROTEIN SON"/>
    <property type="match status" value="1"/>
</dbReference>
<organism evidence="5 6">
    <name type="scientific">Gekko japonicus</name>
    <name type="common">Schlegel's Japanese gecko</name>
    <dbReference type="NCBI Taxonomy" id="146911"/>
    <lineage>
        <taxon>Eukaryota</taxon>
        <taxon>Metazoa</taxon>
        <taxon>Chordata</taxon>
        <taxon>Craniata</taxon>
        <taxon>Vertebrata</taxon>
        <taxon>Euteleostomi</taxon>
        <taxon>Lepidosauria</taxon>
        <taxon>Squamata</taxon>
        <taxon>Bifurcata</taxon>
        <taxon>Gekkota</taxon>
        <taxon>Gekkonidae</taxon>
        <taxon>Gekkoninae</taxon>
        <taxon>Gekko</taxon>
    </lineage>
</organism>
<dbReference type="SUPFAM" id="SSF54768">
    <property type="entry name" value="dsRNA-binding domain-like"/>
    <property type="match status" value="1"/>
</dbReference>
<dbReference type="Pfam" id="PF01585">
    <property type="entry name" value="G-patch"/>
    <property type="match status" value="1"/>
</dbReference>
<feature type="compositionally biased region" description="Basic and acidic residues" evidence="2">
    <location>
        <begin position="2295"/>
        <end position="2313"/>
    </location>
</feature>
<dbReference type="PROSITE" id="PS50137">
    <property type="entry name" value="DS_RBD"/>
    <property type="match status" value="1"/>
</dbReference>
<reference evidence="6" key="1">
    <citation type="submission" date="2025-08" db="UniProtKB">
        <authorList>
            <consortium name="RefSeq"/>
        </authorList>
    </citation>
    <scope>IDENTIFICATION</scope>
</reference>
<feature type="region of interest" description="Disordered" evidence="2">
    <location>
        <begin position="24"/>
        <end position="44"/>
    </location>
</feature>
<gene>
    <name evidence="6" type="primary">SON</name>
</gene>
<feature type="compositionally biased region" description="Basic and acidic residues" evidence="2">
    <location>
        <begin position="2400"/>
        <end position="2419"/>
    </location>
</feature>
<feature type="domain" description="DRBM" evidence="3">
    <location>
        <begin position="3032"/>
        <end position="3102"/>
    </location>
</feature>
<feature type="compositionally biased region" description="Basic residues" evidence="2">
    <location>
        <begin position="2640"/>
        <end position="2660"/>
    </location>
</feature>
<feature type="region of interest" description="Disordered" evidence="2">
    <location>
        <begin position="72"/>
        <end position="154"/>
    </location>
</feature>
<dbReference type="InterPro" id="IPR000467">
    <property type="entry name" value="G_patch_dom"/>
</dbReference>
<evidence type="ECO:0000313" key="6">
    <source>
        <dbReference type="RefSeq" id="XP_015280430.1"/>
    </source>
</evidence>
<feature type="compositionally biased region" description="Basic residues" evidence="2">
    <location>
        <begin position="1998"/>
        <end position="2010"/>
    </location>
</feature>
<dbReference type="InterPro" id="IPR014720">
    <property type="entry name" value="dsRBD_dom"/>
</dbReference>
<feature type="compositionally biased region" description="Basic and acidic residues" evidence="2">
    <location>
        <begin position="2163"/>
        <end position="2182"/>
    </location>
</feature>
<dbReference type="Pfam" id="PF14709">
    <property type="entry name" value="DND1_DSRM"/>
    <property type="match status" value="1"/>
</dbReference>
<feature type="compositionally biased region" description="Basic and acidic residues" evidence="2">
    <location>
        <begin position="2190"/>
        <end position="2210"/>
    </location>
</feature>
<protein>
    <submittedName>
        <fullName evidence="6">Protein SON isoform X1</fullName>
    </submittedName>
</protein>
<feature type="compositionally biased region" description="Basic and acidic residues" evidence="2">
    <location>
        <begin position="136"/>
        <end position="149"/>
    </location>
</feature>
<feature type="domain" description="G-patch" evidence="4">
    <location>
        <begin position="2967"/>
        <end position="3013"/>
    </location>
</feature>
<name>A0ABM1L393_GEKJA</name>
<feature type="compositionally biased region" description="Basic and acidic residues" evidence="2">
    <location>
        <begin position="2347"/>
        <end position="2366"/>
    </location>
</feature>
<dbReference type="InterPro" id="IPR032922">
    <property type="entry name" value="SON"/>
</dbReference>
<dbReference type="Gene3D" id="3.30.160.20">
    <property type="match status" value="1"/>
</dbReference>
<feature type="region of interest" description="Disordered" evidence="2">
    <location>
        <begin position="618"/>
        <end position="643"/>
    </location>
</feature>
<feature type="compositionally biased region" description="Basic and acidic residues" evidence="2">
    <location>
        <begin position="1911"/>
        <end position="1950"/>
    </location>
</feature>
<feature type="compositionally biased region" description="Basic and acidic residues" evidence="2">
    <location>
        <begin position="2374"/>
        <end position="2393"/>
    </location>
</feature>
<dbReference type="SMART" id="SM00443">
    <property type="entry name" value="G_patch"/>
    <property type="match status" value="1"/>
</dbReference>
<feature type="compositionally biased region" description="Basic and acidic residues" evidence="2">
    <location>
        <begin position="2454"/>
        <end position="2472"/>
    </location>
</feature>
<dbReference type="PANTHER" id="PTHR46528">
    <property type="entry name" value="PROTEIN SON"/>
    <property type="match status" value="1"/>
</dbReference>
<feature type="compositionally biased region" description="Basic residues" evidence="2">
    <location>
        <begin position="2578"/>
        <end position="2601"/>
    </location>
</feature>
<feature type="compositionally biased region" description="Basic and acidic residues" evidence="2">
    <location>
        <begin position="2218"/>
        <end position="2237"/>
    </location>
</feature>
<evidence type="ECO:0000259" key="4">
    <source>
        <dbReference type="PROSITE" id="PS50174"/>
    </source>
</evidence>
<dbReference type="GeneID" id="107121931"/>
<dbReference type="SMART" id="SM00358">
    <property type="entry name" value="DSRM"/>
    <property type="match status" value="1"/>
</dbReference>
<feature type="compositionally biased region" description="Basic and acidic residues" evidence="2">
    <location>
        <begin position="2058"/>
        <end position="2077"/>
    </location>
</feature>
<feature type="compositionally biased region" description="Basic and acidic residues" evidence="2">
    <location>
        <begin position="2136"/>
        <end position="2155"/>
    </location>
</feature>
<feature type="compositionally biased region" description="Basic residues" evidence="2">
    <location>
        <begin position="1951"/>
        <end position="1990"/>
    </location>
</feature>
<dbReference type="CDD" id="cd19870">
    <property type="entry name" value="DSRM_SON-like"/>
    <property type="match status" value="1"/>
</dbReference>
<feature type="compositionally biased region" description="Polar residues" evidence="2">
    <location>
        <begin position="631"/>
        <end position="643"/>
    </location>
</feature>
<evidence type="ECO:0000256" key="1">
    <source>
        <dbReference type="PROSITE-ProRule" id="PRU00266"/>
    </source>
</evidence>
<proteinExistence type="predicted"/>
<keyword evidence="1" id="KW-0694">RNA-binding</keyword>
<feature type="compositionally biased region" description="Basic residues" evidence="2">
    <location>
        <begin position="107"/>
        <end position="135"/>
    </location>
</feature>
<dbReference type="PROSITE" id="PS50174">
    <property type="entry name" value="G_PATCH"/>
    <property type="match status" value="1"/>
</dbReference>
<feature type="compositionally biased region" description="Basic and acidic residues" evidence="2">
    <location>
        <begin position="2269"/>
        <end position="2288"/>
    </location>
</feature>
<feature type="region of interest" description="Disordered" evidence="2">
    <location>
        <begin position="1908"/>
        <end position="2715"/>
    </location>
</feature>
<dbReference type="RefSeq" id="XP_015280430.1">
    <property type="nucleotide sequence ID" value="XM_015424944.1"/>
</dbReference>
<feature type="compositionally biased region" description="Basic and acidic residues" evidence="2">
    <location>
        <begin position="2494"/>
        <end position="2513"/>
    </location>
</feature>
<evidence type="ECO:0000259" key="3">
    <source>
        <dbReference type="PROSITE" id="PS50137"/>
    </source>
</evidence>
<accession>A0ABM1L393</accession>
<feature type="compositionally biased region" description="Basic and acidic residues" evidence="2">
    <location>
        <begin position="2427"/>
        <end position="2446"/>
    </location>
</feature>
<feature type="compositionally biased region" description="Basic and acidic residues" evidence="2">
    <location>
        <begin position="2031"/>
        <end position="2050"/>
    </location>
</feature>
<feature type="compositionally biased region" description="Basic residues" evidence="2">
    <location>
        <begin position="2608"/>
        <end position="2632"/>
    </location>
</feature>
<evidence type="ECO:0000313" key="5">
    <source>
        <dbReference type="Proteomes" id="UP000694871"/>
    </source>
</evidence>